<evidence type="ECO:0000313" key="5">
    <source>
        <dbReference type="EMBL" id="MBP1934272.1"/>
    </source>
</evidence>
<dbReference type="Proteomes" id="UP001519343">
    <property type="component" value="Unassembled WGS sequence"/>
</dbReference>
<feature type="transmembrane region" description="Helical" evidence="3">
    <location>
        <begin position="184"/>
        <end position="205"/>
    </location>
</feature>
<dbReference type="SUPFAM" id="SSF103481">
    <property type="entry name" value="Multidrug resistance efflux transporter EmrE"/>
    <property type="match status" value="2"/>
</dbReference>
<dbReference type="PANTHER" id="PTHR22911:SF137">
    <property type="entry name" value="SOLUTE CARRIER FAMILY 35 MEMBER G2-RELATED"/>
    <property type="match status" value="1"/>
</dbReference>
<reference evidence="5 6" key="1">
    <citation type="submission" date="2021-03" db="EMBL/GenBank/DDBJ databases">
        <title>Genomic Encyclopedia of Type Strains, Phase IV (KMG-IV): sequencing the most valuable type-strain genomes for metagenomic binning, comparative biology and taxonomic classification.</title>
        <authorList>
            <person name="Goeker M."/>
        </authorList>
    </citation>
    <scope>NUCLEOTIDE SEQUENCE [LARGE SCALE GENOMIC DNA]</scope>
    <source>
        <strain evidence="5 6">DSM 24738</strain>
    </source>
</reference>
<feature type="transmembrane region" description="Helical" evidence="3">
    <location>
        <begin position="67"/>
        <end position="86"/>
    </location>
</feature>
<keyword evidence="3" id="KW-0812">Transmembrane</keyword>
<feature type="transmembrane region" description="Helical" evidence="3">
    <location>
        <begin position="120"/>
        <end position="140"/>
    </location>
</feature>
<organism evidence="5 6">
    <name type="scientific">Ammoniphilus resinae</name>
    <dbReference type="NCBI Taxonomy" id="861532"/>
    <lineage>
        <taxon>Bacteria</taxon>
        <taxon>Bacillati</taxon>
        <taxon>Bacillota</taxon>
        <taxon>Bacilli</taxon>
        <taxon>Bacillales</taxon>
        <taxon>Paenibacillaceae</taxon>
        <taxon>Aneurinibacillus group</taxon>
        <taxon>Ammoniphilus</taxon>
    </lineage>
</organism>
<dbReference type="EMBL" id="JAGGKT010000018">
    <property type="protein sequence ID" value="MBP1934272.1"/>
    <property type="molecule type" value="Genomic_DNA"/>
</dbReference>
<dbReference type="InterPro" id="IPR037185">
    <property type="entry name" value="EmrE-like"/>
</dbReference>
<name>A0ABS4GW06_9BACL</name>
<dbReference type="RefSeq" id="WP_209812275.1">
    <property type="nucleotide sequence ID" value="NZ_JAGGKT010000018.1"/>
</dbReference>
<feature type="transmembrane region" description="Helical" evidence="3">
    <location>
        <begin position="267"/>
        <end position="287"/>
    </location>
</feature>
<dbReference type="PROSITE" id="PS51257">
    <property type="entry name" value="PROKAR_LIPOPROTEIN"/>
    <property type="match status" value="1"/>
</dbReference>
<feature type="transmembrane region" description="Helical" evidence="3">
    <location>
        <begin position="152"/>
        <end position="172"/>
    </location>
</feature>
<comment type="caution">
    <text evidence="5">The sequence shown here is derived from an EMBL/GenBank/DDBJ whole genome shotgun (WGS) entry which is preliminary data.</text>
</comment>
<dbReference type="PANTHER" id="PTHR22911">
    <property type="entry name" value="ACYL-MALONYL CONDENSING ENZYME-RELATED"/>
    <property type="match status" value="1"/>
</dbReference>
<feature type="transmembrane region" description="Helical" evidence="3">
    <location>
        <begin position="211"/>
        <end position="230"/>
    </location>
</feature>
<protein>
    <submittedName>
        <fullName evidence="5">Drug/metabolite transporter (DMT)-like permease</fullName>
    </submittedName>
</protein>
<comment type="subcellular location">
    <subcellularLocation>
        <location evidence="1">Endomembrane system</location>
        <topology evidence="1">Multi-pass membrane protein</topology>
    </subcellularLocation>
</comment>
<keyword evidence="6" id="KW-1185">Reference proteome</keyword>
<evidence type="ECO:0000256" key="1">
    <source>
        <dbReference type="ARBA" id="ARBA00004127"/>
    </source>
</evidence>
<comment type="similarity">
    <text evidence="2">Belongs to the EamA transporter family.</text>
</comment>
<feature type="transmembrane region" description="Helical" evidence="3">
    <location>
        <begin position="237"/>
        <end position="261"/>
    </location>
</feature>
<sequence>MKTWHYAMIVFLGGCSFGVLSTFVKLAYAAGYSMQEVTGSQFLLGTLLIWSVVLLTKQKRVDKKQTFRLLLSGIPMGLTGMLYYQSLQTLDASLAIIFLFQFVWIGTLLEWLIYRKKPTLGKIVSIAVLLVGSVLAAGLLTNGATGLSWEGMAWGILSAFSFSSFILLSSIVGREAPPLLKSALMASGGMITIYLVFPPVFLFDLPTLSGIAPYGLFLGLFGVVLPPLLFSIGMPHVGAGLGTILSASELPVAVTMSAVVLAEAIGLSQWIGVLLILAGIVVGNAGGSKLEKEKAA</sequence>
<evidence type="ECO:0000313" key="6">
    <source>
        <dbReference type="Proteomes" id="UP001519343"/>
    </source>
</evidence>
<feature type="transmembrane region" description="Helical" evidence="3">
    <location>
        <begin position="92"/>
        <end position="113"/>
    </location>
</feature>
<evidence type="ECO:0000259" key="4">
    <source>
        <dbReference type="Pfam" id="PF00892"/>
    </source>
</evidence>
<accession>A0ABS4GW06</accession>
<feature type="domain" description="EamA" evidence="4">
    <location>
        <begin position="8"/>
        <end position="136"/>
    </location>
</feature>
<proteinExistence type="inferred from homology"/>
<feature type="domain" description="EamA" evidence="4">
    <location>
        <begin position="151"/>
        <end position="282"/>
    </location>
</feature>
<gene>
    <name evidence="5" type="ORF">J2Z37_004291</name>
</gene>
<evidence type="ECO:0000256" key="3">
    <source>
        <dbReference type="SAM" id="Phobius"/>
    </source>
</evidence>
<dbReference type="InterPro" id="IPR000620">
    <property type="entry name" value="EamA_dom"/>
</dbReference>
<keyword evidence="3" id="KW-0472">Membrane</keyword>
<feature type="transmembrane region" description="Helical" evidence="3">
    <location>
        <begin position="39"/>
        <end position="55"/>
    </location>
</feature>
<dbReference type="Pfam" id="PF00892">
    <property type="entry name" value="EamA"/>
    <property type="match status" value="2"/>
</dbReference>
<keyword evidence="3" id="KW-1133">Transmembrane helix</keyword>
<evidence type="ECO:0000256" key="2">
    <source>
        <dbReference type="ARBA" id="ARBA00007362"/>
    </source>
</evidence>